<feature type="signal peptide" evidence="1">
    <location>
        <begin position="1"/>
        <end position="33"/>
    </location>
</feature>
<dbReference type="EMBL" id="BOMQ01000054">
    <property type="protein sequence ID" value="GIE51060.1"/>
    <property type="molecule type" value="Genomic_DNA"/>
</dbReference>
<dbReference type="Proteomes" id="UP000647172">
    <property type="component" value="Unassembled WGS sequence"/>
</dbReference>
<reference evidence="2" key="1">
    <citation type="submission" date="2021-01" db="EMBL/GenBank/DDBJ databases">
        <title>Whole genome shotgun sequence of Actinoplanes nipponensis NBRC 14063.</title>
        <authorList>
            <person name="Komaki H."/>
            <person name="Tamura T."/>
        </authorList>
    </citation>
    <scope>NUCLEOTIDE SEQUENCE</scope>
    <source>
        <strain evidence="2">NBRC 14063</strain>
    </source>
</reference>
<evidence type="ECO:0000313" key="2">
    <source>
        <dbReference type="EMBL" id="GIE51060.1"/>
    </source>
</evidence>
<protein>
    <submittedName>
        <fullName evidence="2">Uncharacterized protein</fullName>
    </submittedName>
</protein>
<evidence type="ECO:0000256" key="1">
    <source>
        <dbReference type="SAM" id="SignalP"/>
    </source>
</evidence>
<keyword evidence="3" id="KW-1185">Reference proteome</keyword>
<proteinExistence type="predicted"/>
<accession>A0A919JKR6</accession>
<name>A0A919JKR6_9ACTN</name>
<feature type="chain" id="PRO_5037046823" evidence="1">
    <location>
        <begin position="34"/>
        <end position="275"/>
    </location>
</feature>
<comment type="caution">
    <text evidence="2">The sequence shown here is derived from an EMBL/GenBank/DDBJ whole genome shotgun (WGS) entry which is preliminary data.</text>
</comment>
<evidence type="ECO:0000313" key="3">
    <source>
        <dbReference type="Proteomes" id="UP000647172"/>
    </source>
</evidence>
<keyword evidence="1" id="KW-0732">Signal</keyword>
<sequence>MKTPLIKRFLGITTIGGLAAGALAFALAGPAGADVVTDPAAAALRAAALAQEQRTAACMSQRGFEYVAAVPNDVLLDEAYVAAVAAGKKGTALQEALTAARSRLPADPNVAVVQQMPASRVSVYDDALSGTDSTVGCSEPGVTMTEAELADLETESARADTALAAAPADPAVVAGQAAYVACMSGKGYTVTDTEQIDEIIATEEARYRPAEEDWPAEPAADATPTEKIRYAASLARLNALESQADAVLEKGNAAHESCVGPYEEAFAGAYERLVE</sequence>
<dbReference type="AlphaFoldDB" id="A0A919JKR6"/>
<organism evidence="2 3">
    <name type="scientific">Actinoplanes nipponensis</name>
    <dbReference type="NCBI Taxonomy" id="135950"/>
    <lineage>
        <taxon>Bacteria</taxon>
        <taxon>Bacillati</taxon>
        <taxon>Actinomycetota</taxon>
        <taxon>Actinomycetes</taxon>
        <taxon>Micromonosporales</taxon>
        <taxon>Micromonosporaceae</taxon>
        <taxon>Actinoplanes</taxon>
    </lineage>
</organism>
<dbReference type="RefSeq" id="WP_203771274.1">
    <property type="nucleotide sequence ID" value="NZ_BAAAYJ010000039.1"/>
</dbReference>
<gene>
    <name evidence="2" type="ORF">Ani05nite_45940</name>
</gene>